<evidence type="ECO:0000259" key="4">
    <source>
        <dbReference type="PROSITE" id="PS50112"/>
    </source>
</evidence>
<dbReference type="CDD" id="cd17551">
    <property type="entry name" value="REC_RpfG-like"/>
    <property type="match status" value="1"/>
</dbReference>
<proteinExistence type="predicted"/>
<dbReference type="InterPro" id="IPR001789">
    <property type="entry name" value="Sig_transdc_resp-reg_receiver"/>
</dbReference>
<keyword evidence="6" id="KW-1185">Reference proteome</keyword>
<dbReference type="InterPro" id="IPR000014">
    <property type="entry name" value="PAS"/>
</dbReference>
<dbReference type="PANTHER" id="PTHR44591">
    <property type="entry name" value="STRESS RESPONSE REGULATOR PROTEIN 1"/>
    <property type="match status" value="1"/>
</dbReference>
<feature type="modified residue" description="4-aspartylphosphate" evidence="2">
    <location>
        <position position="54"/>
    </location>
</feature>
<dbReference type="PANTHER" id="PTHR44591:SF3">
    <property type="entry name" value="RESPONSE REGULATORY DOMAIN-CONTAINING PROTEIN"/>
    <property type="match status" value="1"/>
</dbReference>
<evidence type="ECO:0000313" key="5">
    <source>
        <dbReference type="EMBL" id="RAI60099.1"/>
    </source>
</evidence>
<feature type="domain" description="Response regulatory" evidence="3">
    <location>
        <begin position="3"/>
        <end position="121"/>
    </location>
</feature>
<dbReference type="RefSeq" id="WP_111468284.1">
    <property type="nucleotide sequence ID" value="NZ_QLIX01000002.1"/>
</dbReference>
<comment type="caution">
    <text evidence="5">The sequence shown here is derived from an EMBL/GenBank/DDBJ whole genome shotgun (WGS) entry which is preliminary data.</text>
</comment>
<dbReference type="InterPro" id="IPR035965">
    <property type="entry name" value="PAS-like_dom_sf"/>
</dbReference>
<dbReference type="InterPro" id="IPR013656">
    <property type="entry name" value="PAS_4"/>
</dbReference>
<organism evidence="5 6">
    <name type="scientific">Roseicella frigidaeris</name>
    <dbReference type="NCBI Taxonomy" id="2230885"/>
    <lineage>
        <taxon>Bacteria</taxon>
        <taxon>Pseudomonadati</taxon>
        <taxon>Pseudomonadota</taxon>
        <taxon>Alphaproteobacteria</taxon>
        <taxon>Acetobacterales</taxon>
        <taxon>Roseomonadaceae</taxon>
        <taxon>Roseicella</taxon>
    </lineage>
</organism>
<dbReference type="SUPFAM" id="SSF55785">
    <property type="entry name" value="PYP-like sensor domain (PAS domain)"/>
    <property type="match status" value="1"/>
</dbReference>
<dbReference type="SUPFAM" id="SSF52172">
    <property type="entry name" value="CheY-like"/>
    <property type="match status" value="1"/>
</dbReference>
<evidence type="ECO:0008006" key="7">
    <source>
        <dbReference type="Google" id="ProtNLM"/>
    </source>
</evidence>
<dbReference type="EMBL" id="QLIX01000002">
    <property type="protein sequence ID" value="RAI60099.1"/>
    <property type="molecule type" value="Genomic_DNA"/>
</dbReference>
<dbReference type="GO" id="GO:0000160">
    <property type="term" value="P:phosphorelay signal transduction system"/>
    <property type="evidence" value="ECO:0007669"/>
    <property type="project" value="InterPro"/>
</dbReference>
<evidence type="ECO:0000256" key="2">
    <source>
        <dbReference type="PROSITE-ProRule" id="PRU00169"/>
    </source>
</evidence>
<dbReference type="AlphaFoldDB" id="A0A327MBQ6"/>
<sequence>MAMILILDDRATNRSIYARLATVIEDDVSVEVFGDPLDALEWLEGNRIDLVITDFKMPGMDGAEFTRRLRALPGKSAVPVLVVTAHDDRGFRVRALDAGATDFLQSPIDHFELVTRARNLLALGRRGQSAPPAAGLAEPLPAPPLPPGADPLQTHGTDGLARILDSLPAQVSAIDREGRCIYANAAMAAALGARPRELVGVGAAALFGPQRAERSRAADLAVLATGASLPPYREEGAGGQLLTTKAPLRDASGEITAVITTSIPLGPEPER</sequence>
<protein>
    <recommendedName>
        <fullName evidence="7">Response regulator</fullName>
    </recommendedName>
</protein>
<dbReference type="SMART" id="SM00448">
    <property type="entry name" value="REC"/>
    <property type="match status" value="1"/>
</dbReference>
<dbReference type="InterPro" id="IPR050595">
    <property type="entry name" value="Bact_response_regulator"/>
</dbReference>
<evidence type="ECO:0000313" key="6">
    <source>
        <dbReference type="Proteomes" id="UP000249065"/>
    </source>
</evidence>
<gene>
    <name evidence="5" type="ORF">DOO78_03120</name>
</gene>
<dbReference type="Gene3D" id="3.30.450.20">
    <property type="entry name" value="PAS domain"/>
    <property type="match status" value="1"/>
</dbReference>
<evidence type="ECO:0000259" key="3">
    <source>
        <dbReference type="PROSITE" id="PS50110"/>
    </source>
</evidence>
<dbReference type="PROSITE" id="PS50110">
    <property type="entry name" value="RESPONSE_REGULATORY"/>
    <property type="match status" value="1"/>
</dbReference>
<name>A0A327MBQ6_9PROT</name>
<dbReference type="Proteomes" id="UP000249065">
    <property type="component" value="Unassembled WGS sequence"/>
</dbReference>
<dbReference type="SMART" id="SM00091">
    <property type="entry name" value="PAS"/>
    <property type="match status" value="1"/>
</dbReference>
<dbReference type="PROSITE" id="PS50112">
    <property type="entry name" value="PAS"/>
    <property type="match status" value="1"/>
</dbReference>
<reference evidence="6" key="1">
    <citation type="submission" date="2018-06" db="EMBL/GenBank/DDBJ databases">
        <authorList>
            <person name="Khan S.A."/>
        </authorList>
    </citation>
    <scope>NUCLEOTIDE SEQUENCE [LARGE SCALE GENOMIC DNA]</scope>
    <source>
        <strain evidence="6">DB-1506</strain>
    </source>
</reference>
<dbReference type="InterPro" id="IPR011006">
    <property type="entry name" value="CheY-like_superfamily"/>
</dbReference>
<evidence type="ECO:0000256" key="1">
    <source>
        <dbReference type="ARBA" id="ARBA00022553"/>
    </source>
</evidence>
<accession>A0A327MBQ6</accession>
<dbReference type="Pfam" id="PF00072">
    <property type="entry name" value="Response_reg"/>
    <property type="match status" value="1"/>
</dbReference>
<keyword evidence="1 2" id="KW-0597">Phosphoprotein</keyword>
<dbReference type="OrthoDB" id="9800897at2"/>
<dbReference type="Gene3D" id="3.40.50.2300">
    <property type="match status" value="1"/>
</dbReference>
<feature type="domain" description="PAS" evidence="4">
    <location>
        <begin position="156"/>
        <end position="200"/>
    </location>
</feature>
<dbReference type="Pfam" id="PF08448">
    <property type="entry name" value="PAS_4"/>
    <property type="match status" value="1"/>
</dbReference>